<keyword evidence="9" id="KW-0614">Plasmid</keyword>
<evidence type="ECO:0000256" key="2">
    <source>
        <dbReference type="ARBA" id="ARBA00022475"/>
    </source>
</evidence>
<dbReference type="OrthoDB" id="9800654at2"/>
<dbReference type="PROSITE" id="PS50893">
    <property type="entry name" value="ABC_TRANSPORTER_2"/>
    <property type="match status" value="1"/>
</dbReference>
<dbReference type="GO" id="GO:0017004">
    <property type="term" value="P:cytochrome complex assembly"/>
    <property type="evidence" value="ECO:0007669"/>
    <property type="project" value="UniProtKB-KW"/>
</dbReference>
<dbReference type="GO" id="GO:0016887">
    <property type="term" value="F:ATP hydrolysis activity"/>
    <property type="evidence" value="ECO:0007669"/>
    <property type="project" value="InterPro"/>
</dbReference>
<evidence type="ECO:0000256" key="6">
    <source>
        <dbReference type="ARBA" id="ARBA00022967"/>
    </source>
</evidence>
<gene>
    <name evidence="9" type="ORF">VITFI_CDS3473</name>
</gene>
<dbReference type="Gene3D" id="3.40.50.300">
    <property type="entry name" value="P-loop containing nucleotide triphosphate hydrolases"/>
    <property type="match status" value="1"/>
</dbReference>
<protein>
    <submittedName>
        <fullName evidence="9">Heme ABC exporter ATP-binding protein CcmA</fullName>
    </submittedName>
</protein>
<proteinExistence type="predicted"/>
<dbReference type="EMBL" id="CP022424">
    <property type="protein sequence ID" value="ASM79250.1"/>
    <property type="molecule type" value="Genomic_DNA"/>
</dbReference>
<accession>A0A221KK96</accession>
<dbReference type="GO" id="GO:0022857">
    <property type="term" value="F:transmembrane transporter activity"/>
    <property type="evidence" value="ECO:0007669"/>
    <property type="project" value="InterPro"/>
</dbReference>
<evidence type="ECO:0000256" key="4">
    <source>
        <dbReference type="ARBA" id="ARBA00022748"/>
    </source>
</evidence>
<evidence type="ECO:0000259" key="8">
    <source>
        <dbReference type="PROSITE" id="PS50893"/>
    </source>
</evidence>
<dbReference type="AlphaFoldDB" id="A0A221KK96"/>
<geneLocation type="plasmid" evidence="10">
    <name>pvf1</name>
</geneLocation>
<dbReference type="SUPFAM" id="SSF52540">
    <property type="entry name" value="P-loop containing nucleoside triphosphate hydrolases"/>
    <property type="match status" value="1"/>
</dbReference>
<dbReference type="InterPro" id="IPR027417">
    <property type="entry name" value="P-loop_NTPase"/>
</dbReference>
<keyword evidence="10" id="KW-1185">Reference proteome</keyword>
<dbReference type="PANTHER" id="PTHR43499:SF1">
    <property type="entry name" value="ABC TRANSPORTER I FAMILY MEMBER 1"/>
    <property type="match status" value="1"/>
</dbReference>
<dbReference type="RefSeq" id="WP_089418397.1">
    <property type="nucleotide sequence ID" value="NZ_CP022424.1"/>
</dbReference>
<dbReference type="Pfam" id="PF00005">
    <property type="entry name" value="ABC_tran"/>
    <property type="match status" value="1"/>
</dbReference>
<dbReference type="InterPro" id="IPR003439">
    <property type="entry name" value="ABC_transporter-like_ATP-bd"/>
</dbReference>
<evidence type="ECO:0000256" key="1">
    <source>
        <dbReference type="ARBA" id="ARBA00022448"/>
    </source>
</evidence>
<keyword evidence="2" id="KW-1003">Cell membrane</keyword>
<evidence type="ECO:0000313" key="9">
    <source>
        <dbReference type="EMBL" id="ASM79250.1"/>
    </source>
</evidence>
<keyword evidence="7" id="KW-0472">Membrane</keyword>
<dbReference type="InterPro" id="IPR003593">
    <property type="entry name" value="AAA+_ATPase"/>
</dbReference>
<dbReference type="Proteomes" id="UP000199729">
    <property type="component" value="Plasmid pVF1"/>
</dbReference>
<keyword evidence="6" id="KW-1278">Translocase</keyword>
<keyword evidence="4" id="KW-0201">Cytochrome c-type biogenesis</keyword>
<dbReference type="SMART" id="SM00382">
    <property type="entry name" value="AAA"/>
    <property type="match status" value="1"/>
</dbReference>
<keyword evidence="1" id="KW-0813">Transport</keyword>
<name>A0A221KK96_VITFI</name>
<evidence type="ECO:0000256" key="3">
    <source>
        <dbReference type="ARBA" id="ARBA00022741"/>
    </source>
</evidence>
<dbReference type="KEGG" id="vff:VITFI_CDS3473"/>
<dbReference type="NCBIfam" id="TIGR01189">
    <property type="entry name" value="ccmA"/>
    <property type="match status" value="1"/>
</dbReference>
<sequence>MLLNAQALAAERQGRRLWGPLDCTLHAGEALHVRGPNGCGKTTLLRTLGGLRPPLSGRVQRHAPLWSLGHACPLADELGALDNLSTWLDMAGAPPAPDALRDWLRRWSLPARRPVRQLSAGQRRKLHLAPLHLAPRPLWLLDEPFDALDAAGVAWLTEATRAHLANGGGVVLTAHHALPDDFPACTPLDLGASA</sequence>
<evidence type="ECO:0000256" key="7">
    <source>
        <dbReference type="ARBA" id="ARBA00023136"/>
    </source>
</evidence>
<reference evidence="9 10" key="1">
    <citation type="submission" date="2017-07" db="EMBL/GenBank/DDBJ databases">
        <title>Complete Genome Sequence of the cosmetic ferment Vitreoscilla filiformis (ATCC15551).</title>
        <authorList>
            <person name="Contreras S."/>
            <person name="Sagory-Zalkind P."/>
            <person name="Blanquart H."/>
            <person name="Iltis A."/>
            <person name="Morand S.C."/>
        </authorList>
    </citation>
    <scope>NUCLEOTIDE SEQUENCE [LARGE SCALE GENOMIC DNA]</scope>
    <source>
        <strain evidence="9 10">ATCC 15551</strain>
        <plasmid evidence="10">Plasmid pvf1</plasmid>
    </source>
</reference>
<keyword evidence="5 9" id="KW-0067">ATP-binding</keyword>
<keyword evidence="3" id="KW-0547">Nucleotide-binding</keyword>
<dbReference type="InterPro" id="IPR005895">
    <property type="entry name" value="ABC_transptr_haem_export_CcmA"/>
</dbReference>
<feature type="domain" description="ABC transporter" evidence="8">
    <location>
        <begin position="3"/>
        <end position="192"/>
    </location>
</feature>
<organism evidence="9 10">
    <name type="scientific">Vitreoscilla filiformis</name>
    <dbReference type="NCBI Taxonomy" id="63"/>
    <lineage>
        <taxon>Bacteria</taxon>
        <taxon>Pseudomonadati</taxon>
        <taxon>Pseudomonadota</taxon>
        <taxon>Betaproteobacteria</taxon>
        <taxon>Neisseriales</taxon>
        <taxon>Neisseriaceae</taxon>
        <taxon>Vitreoscilla</taxon>
    </lineage>
</organism>
<evidence type="ECO:0000256" key="5">
    <source>
        <dbReference type="ARBA" id="ARBA00022840"/>
    </source>
</evidence>
<evidence type="ECO:0000313" key="10">
    <source>
        <dbReference type="Proteomes" id="UP000199729"/>
    </source>
</evidence>
<dbReference type="PANTHER" id="PTHR43499">
    <property type="entry name" value="ABC TRANSPORTER I FAMILY MEMBER 1"/>
    <property type="match status" value="1"/>
</dbReference>
<dbReference type="GO" id="GO:0005524">
    <property type="term" value="F:ATP binding"/>
    <property type="evidence" value="ECO:0007669"/>
    <property type="project" value="UniProtKB-KW"/>
</dbReference>